<name>A0ABT7TS38_9MICO</name>
<gene>
    <name evidence="2" type="ORF">QUG93_11545</name>
</gene>
<accession>A0ABT7TS38</accession>
<evidence type="ECO:0000256" key="1">
    <source>
        <dbReference type="SAM" id="MobiDB-lite"/>
    </source>
</evidence>
<feature type="region of interest" description="Disordered" evidence="1">
    <location>
        <begin position="1"/>
        <end position="22"/>
    </location>
</feature>
<reference evidence="2 3" key="1">
    <citation type="submission" date="2023-06" db="EMBL/GenBank/DDBJ databases">
        <authorList>
            <person name="Feng G."/>
            <person name="Li J."/>
            <person name="Zhu H."/>
        </authorList>
    </citation>
    <scope>NUCLEOTIDE SEQUENCE [LARGE SCALE GENOMIC DNA]</scope>
    <source>
        <strain evidence="2 3">RHCKG28</strain>
    </source>
</reference>
<comment type="caution">
    <text evidence="2">The sequence shown here is derived from an EMBL/GenBank/DDBJ whole genome shotgun (WGS) entry which is preliminary data.</text>
</comment>
<keyword evidence="3" id="KW-1185">Reference proteome</keyword>
<evidence type="ECO:0000313" key="3">
    <source>
        <dbReference type="Proteomes" id="UP001236404"/>
    </source>
</evidence>
<organism evidence="2 3">
    <name type="scientific">Curtobacterium caseinilyticum</name>
    <dbReference type="NCBI Taxonomy" id="3055137"/>
    <lineage>
        <taxon>Bacteria</taxon>
        <taxon>Bacillati</taxon>
        <taxon>Actinomycetota</taxon>
        <taxon>Actinomycetes</taxon>
        <taxon>Micrococcales</taxon>
        <taxon>Microbacteriaceae</taxon>
        <taxon>Curtobacterium</taxon>
    </lineage>
</organism>
<dbReference type="RefSeq" id="WP_289474008.1">
    <property type="nucleotide sequence ID" value="NZ_JAUCMN010000007.1"/>
</dbReference>
<protein>
    <recommendedName>
        <fullName evidence="4">Ig-like domain-containing protein</fullName>
    </recommendedName>
</protein>
<dbReference type="Proteomes" id="UP001236404">
    <property type="component" value="Unassembled WGS sequence"/>
</dbReference>
<evidence type="ECO:0008006" key="4">
    <source>
        <dbReference type="Google" id="ProtNLM"/>
    </source>
</evidence>
<sequence length="127" mass="13759">MLHTEEALSPSPVETRAPRRKARRLTQRVALTLGAALLVGTAVTAAPEPAHAASGDLMPTCSNRNAVQTKYGVLTMMVWFYNKDRKKFPASGGAAYRWSYTGNMSTYDVGLKQWIAAGSTKYTCTGS</sequence>
<proteinExistence type="predicted"/>
<dbReference type="EMBL" id="JAUCMN010000007">
    <property type="protein sequence ID" value="MDM7892320.1"/>
    <property type="molecule type" value="Genomic_DNA"/>
</dbReference>
<evidence type="ECO:0000313" key="2">
    <source>
        <dbReference type="EMBL" id="MDM7892320.1"/>
    </source>
</evidence>